<organism evidence="8 9">
    <name type="scientific">Sulfoacidibacillus ferrooxidans</name>
    <dbReference type="NCBI Taxonomy" id="2005001"/>
    <lineage>
        <taxon>Bacteria</taxon>
        <taxon>Bacillati</taxon>
        <taxon>Bacillota</taxon>
        <taxon>Bacilli</taxon>
        <taxon>Bacillales</taxon>
        <taxon>Alicyclobacillaceae</taxon>
        <taxon>Sulfoacidibacillus</taxon>
    </lineage>
</organism>
<keyword evidence="4" id="KW-0408">Iron</keyword>
<dbReference type="GO" id="GO:0003824">
    <property type="term" value="F:catalytic activity"/>
    <property type="evidence" value="ECO:0007669"/>
    <property type="project" value="InterPro"/>
</dbReference>
<keyword evidence="5" id="KW-0411">Iron-sulfur</keyword>
<dbReference type="InterPro" id="IPR025288">
    <property type="entry name" value="DUF4080"/>
</dbReference>
<dbReference type="GO" id="GO:0005829">
    <property type="term" value="C:cytosol"/>
    <property type="evidence" value="ECO:0007669"/>
    <property type="project" value="TreeGrafter"/>
</dbReference>
<dbReference type="GO" id="GO:0031419">
    <property type="term" value="F:cobalamin binding"/>
    <property type="evidence" value="ECO:0007669"/>
    <property type="project" value="InterPro"/>
</dbReference>
<dbReference type="Pfam" id="PF13311">
    <property type="entry name" value="DUF4080"/>
    <property type="match status" value="1"/>
</dbReference>
<dbReference type="InterPro" id="IPR007197">
    <property type="entry name" value="rSAM"/>
</dbReference>
<dbReference type="CDD" id="cd01335">
    <property type="entry name" value="Radical_SAM"/>
    <property type="match status" value="1"/>
</dbReference>
<evidence type="ECO:0000256" key="1">
    <source>
        <dbReference type="ARBA" id="ARBA00001966"/>
    </source>
</evidence>
<evidence type="ECO:0000256" key="3">
    <source>
        <dbReference type="ARBA" id="ARBA00022723"/>
    </source>
</evidence>
<dbReference type="SFLD" id="SFLDG01082">
    <property type="entry name" value="B12-binding_domain_containing"/>
    <property type="match status" value="1"/>
</dbReference>
<evidence type="ECO:0000313" key="8">
    <source>
        <dbReference type="EMBL" id="MCI0182984.1"/>
    </source>
</evidence>
<evidence type="ECO:0000256" key="5">
    <source>
        <dbReference type="ARBA" id="ARBA00023014"/>
    </source>
</evidence>
<dbReference type="RefSeq" id="WP_241712644.1">
    <property type="nucleotide sequence ID" value="NZ_JALBUF010000002.1"/>
</dbReference>
<evidence type="ECO:0000313" key="9">
    <source>
        <dbReference type="Proteomes" id="UP001139263"/>
    </source>
</evidence>
<dbReference type="Proteomes" id="UP001139263">
    <property type="component" value="Unassembled WGS sequence"/>
</dbReference>
<dbReference type="PROSITE" id="PS51332">
    <property type="entry name" value="B12_BINDING"/>
    <property type="match status" value="1"/>
</dbReference>
<dbReference type="Gene3D" id="3.80.30.20">
    <property type="entry name" value="tm_1862 like domain"/>
    <property type="match status" value="1"/>
</dbReference>
<gene>
    <name evidence="8" type="ORF">MM817_01253</name>
</gene>
<dbReference type="SUPFAM" id="SSF102114">
    <property type="entry name" value="Radical SAM enzymes"/>
    <property type="match status" value="1"/>
</dbReference>
<keyword evidence="2" id="KW-0949">S-adenosyl-L-methionine</keyword>
<dbReference type="GO" id="GO:0051539">
    <property type="term" value="F:4 iron, 4 sulfur cluster binding"/>
    <property type="evidence" value="ECO:0007669"/>
    <property type="project" value="UniProtKB-KW"/>
</dbReference>
<keyword evidence="3" id="KW-0479">Metal-binding</keyword>
<name>A0A9X1V821_9BACL</name>
<evidence type="ECO:0000256" key="4">
    <source>
        <dbReference type="ARBA" id="ARBA00023004"/>
    </source>
</evidence>
<dbReference type="CDD" id="cd02068">
    <property type="entry name" value="radical_SAM_B12_BD"/>
    <property type="match status" value="1"/>
</dbReference>
<dbReference type="InterPro" id="IPR006638">
    <property type="entry name" value="Elp3/MiaA/NifB-like_rSAM"/>
</dbReference>
<feature type="domain" description="Radical SAM core" evidence="7">
    <location>
        <begin position="173"/>
        <end position="397"/>
    </location>
</feature>
<dbReference type="InterPro" id="IPR036724">
    <property type="entry name" value="Cobalamin-bd_sf"/>
</dbReference>
<dbReference type="Pfam" id="PF04055">
    <property type="entry name" value="Radical_SAM"/>
    <property type="match status" value="1"/>
</dbReference>
<dbReference type="SFLD" id="SFLDG01123">
    <property type="entry name" value="methyltransferase_(Class_B)"/>
    <property type="match status" value="1"/>
</dbReference>
<evidence type="ECO:0000259" key="6">
    <source>
        <dbReference type="PROSITE" id="PS51332"/>
    </source>
</evidence>
<dbReference type="InterPro" id="IPR034466">
    <property type="entry name" value="Methyltransferase_Class_B"/>
</dbReference>
<dbReference type="Gene3D" id="3.40.50.280">
    <property type="entry name" value="Cobalamin-binding domain"/>
    <property type="match status" value="1"/>
</dbReference>
<sequence length="598" mass="69397">MARVFLTTLNAKFVHSSLALRYLRAYVADAHEVIMEEFTIHDPMLHILGQIYKSKPDVVGLSCYIWNIEEIRQLVPLIKKVLPGTIIVLGGPEVSYETNAFMEENLAVDVVVVGEGEKPLRELLAVVGDRSEWCHVRGVYYRDEQCVIRRTGIQEKIQLDEIPTPYPDDRMAELHQRIVYFEASRGCPFHCQFCLSSIEDGVRYFSLQRVIDELDHLIRAGVRQIKFVDRTFNLRKDYALNIFEHLIQTPGETTFHFEITGDILRSDVVQWLCDHAPAGLFRFEIGVQSTNDVTNDLVQRRQDFTRLSTTVRNIKASGRILQHLDLIAGLPEEDYQTFRKTFDDVFALRPDELQLGFLKLLKGTGLRKMAEQFGYVYMETAPYELLSNKSLSFSDVLQLKYMEDILEKYYNSGRFPLTIDYLMKNSYTSAFDFFQSFGIMWNENEWSRIGHQPLDLIDRLRQFLLREGRLDVNVETLLHADYLLREKMRPRTLWWDTQCPHGLQLQLLRTLFDQGHIGGHATDDRLLVRQGNVEKRIVFDRATVGAIQTIFPEKDMADAHGYYFAYVYPSDVGKASVYLLFDQTMEKHNVTMLQAVQP</sequence>
<keyword evidence="9" id="KW-1185">Reference proteome</keyword>
<dbReference type="EMBL" id="JALBUF010000002">
    <property type="protein sequence ID" value="MCI0182984.1"/>
    <property type="molecule type" value="Genomic_DNA"/>
</dbReference>
<dbReference type="GO" id="GO:0046872">
    <property type="term" value="F:metal ion binding"/>
    <property type="evidence" value="ECO:0007669"/>
    <property type="project" value="UniProtKB-KW"/>
</dbReference>
<dbReference type="PANTHER" id="PTHR43409:SF16">
    <property type="entry name" value="SLR0320 PROTEIN"/>
    <property type="match status" value="1"/>
</dbReference>
<protein>
    <recommendedName>
        <fullName evidence="10">B12-binding domain-containing radical SAM protein</fullName>
    </recommendedName>
</protein>
<reference evidence="8" key="1">
    <citation type="submission" date="2022-03" db="EMBL/GenBank/DDBJ databases">
        <title>Draft Genome Sequence of Firmicute Strain S0AB, a Heterotrophic Iron/Sulfur-Oxidizing Extreme Acidophile.</title>
        <authorList>
            <person name="Vergara E."/>
            <person name="Pakostova E."/>
            <person name="Johnson D.B."/>
            <person name="Holmes D.S."/>
        </authorList>
    </citation>
    <scope>NUCLEOTIDE SEQUENCE</scope>
    <source>
        <strain evidence="8">S0AB</strain>
    </source>
</reference>
<feature type="domain" description="B12-binding" evidence="6">
    <location>
        <begin position="2"/>
        <end position="134"/>
    </location>
</feature>
<comment type="caution">
    <text evidence="8">The sequence shown here is derived from an EMBL/GenBank/DDBJ whole genome shotgun (WGS) entry which is preliminary data.</text>
</comment>
<comment type="cofactor">
    <cofactor evidence="1">
        <name>[4Fe-4S] cluster</name>
        <dbReference type="ChEBI" id="CHEBI:49883"/>
    </cofactor>
</comment>
<dbReference type="PROSITE" id="PS51918">
    <property type="entry name" value="RADICAL_SAM"/>
    <property type="match status" value="1"/>
</dbReference>
<accession>A0A9X1V821</accession>
<evidence type="ECO:0008006" key="10">
    <source>
        <dbReference type="Google" id="ProtNLM"/>
    </source>
</evidence>
<dbReference type="InterPro" id="IPR006158">
    <property type="entry name" value="Cobalamin-bd"/>
</dbReference>
<dbReference type="SMART" id="SM00729">
    <property type="entry name" value="Elp3"/>
    <property type="match status" value="1"/>
</dbReference>
<evidence type="ECO:0000256" key="2">
    <source>
        <dbReference type="ARBA" id="ARBA00022691"/>
    </source>
</evidence>
<dbReference type="PANTHER" id="PTHR43409">
    <property type="entry name" value="ANAEROBIC MAGNESIUM-PROTOPORPHYRIN IX MONOMETHYL ESTER CYCLASE-RELATED"/>
    <property type="match status" value="1"/>
</dbReference>
<dbReference type="AlphaFoldDB" id="A0A9X1V821"/>
<dbReference type="InterPro" id="IPR051198">
    <property type="entry name" value="BchE-like"/>
</dbReference>
<dbReference type="SFLD" id="SFLDS00029">
    <property type="entry name" value="Radical_SAM"/>
    <property type="match status" value="1"/>
</dbReference>
<dbReference type="SUPFAM" id="SSF52242">
    <property type="entry name" value="Cobalamin (vitamin B12)-binding domain"/>
    <property type="match status" value="1"/>
</dbReference>
<dbReference type="InterPro" id="IPR058240">
    <property type="entry name" value="rSAM_sf"/>
</dbReference>
<proteinExistence type="predicted"/>
<dbReference type="InterPro" id="IPR023404">
    <property type="entry name" value="rSAM_horseshoe"/>
</dbReference>
<dbReference type="Pfam" id="PF02310">
    <property type="entry name" value="B12-binding"/>
    <property type="match status" value="1"/>
</dbReference>
<evidence type="ECO:0000259" key="7">
    <source>
        <dbReference type="PROSITE" id="PS51918"/>
    </source>
</evidence>